<dbReference type="PROSITE" id="PS50102">
    <property type="entry name" value="RRM"/>
    <property type="match status" value="1"/>
</dbReference>
<name>A0AAD2GU55_9AGAR</name>
<proteinExistence type="predicted"/>
<reference evidence="5" key="1">
    <citation type="submission" date="2023-11" db="EMBL/GenBank/DDBJ databases">
        <authorList>
            <person name="De Vega J J."/>
            <person name="De Vega J J."/>
        </authorList>
    </citation>
    <scope>NUCLEOTIDE SEQUENCE</scope>
</reference>
<accession>A0AAD2GU55</accession>
<keyword evidence="6" id="KW-1185">Reference proteome</keyword>
<dbReference type="GO" id="GO:0005654">
    <property type="term" value="C:nucleoplasm"/>
    <property type="evidence" value="ECO:0007669"/>
    <property type="project" value="TreeGrafter"/>
</dbReference>
<dbReference type="Pfam" id="PF04146">
    <property type="entry name" value="YTH"/>
    <property type="match status" value="1"/>
</dbReference>
<feature type="region of interest" description="Disordered" evidence="2">
    <location>
        <begin position="1"/>
        <end position="35"/>
    </location>
</feature>
<dbReference type="PANTHER" id="PTHR12357:SF3">
    <property type="entry name" value="YTH DOMAIN-CONTAINING PROTEIN 1"/>
    <property type="match status" value="1"/>
</dbReference>
<dbReference type="CDD" id="cd00590">
    <property type="entry name" value="RRM_SF"/>
    <property type="match status" value="1"/>
</dbReference>
<organism evidence="5 6">
    <name type="scientific">Mycena citricolor</name>
    <dbReference type="NCBI Taxonomy" id="2018698"/>
    <lineage>
        <taxon>Eukaryota</taxon>
        <taxon>Fungi</taxon>
        <taxon>Dikarya</taxon>
        <taxon>Basidiomycota</taxon>
        <taxon>Agaricomycotina</taxon>
        <taxon>Agaricomycetes</taxon>
        <taxon>Agaricomycetidae</taxon>
        <taxon>Agaricales</taxon>
        <taxon>Marasmiineae</taxon>
        <taxon>Mycenaceae</taxon>
        <taxon>Mycena</taxon>
    </lineage>
</organism>
<dbReference type="PANTHER" id="PTHR12357">
    <property type="entry name" value="YTH YT521-B HOMOLOGY DOMAIN-CONTAINING"/>
    <property type="match status" value="1"/>
</dbReference>
<dbReference type="PROSITE" id="PS50882">
    <property type="entry name" value="YTH"/>
    <property type="match status" value="1"/>
</dbReference>
<feature type="domain" description="RRM" evidence="3">
    <location>
        <begin position="178"/>
        <end position="253"/>
    </location>
</feature>
<dbReference type="Proteomes" id="UP001295794">
    <property type="component" value="Unassembled WGS sequence"/>
</dbReference>
<feature type="region of interest" description="Disordered" evidence="2">
    <location>
        <begin position="392"/>
        <end position="465"/>
    </location>
</feature>
<protein>
    <recommendedName>
        <fullName evidence="7">YTH domain-containing protein</fullName>
    </recommendedName>
</protein>
<dbReference type="GO" id="GO:0003729">
    <property type="term" value="F:mRNA binding"/>
    <property type="evidence" value="ECO:0007669"/>
    <property type="project" value="TreeGrafter"/>
</dbReference>
<dbReference type="InterPro" id="IPR000504">
    <property type="entry name" value="RRM_dom"/>
</dbReference>
<dbReference type="EMBL" id="CAVNYO010000022">
    <property type="protein sequence ID" value="CAK5262670.1"/>
    <property type="molecule type" value="Genomic_DNA"/>
</dbReference>
<comment type="caution">
    <text evidence="5">The sequence shown here is derived from an EMBL/GenBank/DDBJ whole genome shotgun (WGS) entry which is preliminary data.</text>
</comment>
<evidence type="ECO:0000313" key="5">
    <source>
        <dbReference type="EMBL" id="CAK5262670.1"/>
    </source>
</evidence>
<dbReference type="InterPro" id="IPR035979">
    <property type="entry name" value="RBD_domain_sf"/>
</dbReference>
<evidence type="ECO:0008006" key="7">
    <source>
        <dbReference type="Google" id="ProtNLM"/>
    </source>
</evidence>
<evidence type="ECO:0000313" key="6">
    <source>
        <dbReference type="Proteomes" id="UP001295794"/>
    </source>
</evidence>
<gene>
    <name evidence="5" type="ORF">MYCIT1_LOCUS1578</name>
</gene>
<dbReference type="Gene3D" id="3.30.70.330">
    <property type="match status" value="1"/>
</dbReference>
<feature type="compositionally biased region" description="Basic and acidic residues" evidence="2">
    <location>
        <begin position="284"/>
        <end position="300"/>
    </location>
</feature>
<dbReference type="Gene3D" id="3.10.590.10">
    <property type="entry name" value="ph1033 like domains"/>
    <property type="match status" value="2"/>
</dbReference>
<dbReference type="InterPro" id="IPR045168">
    <property type="entry name" value="YTH_prot"/>
</dbReference>
<feature type="compositionally biased region" description="Basic and acidic residues" evidence="2">
    <location>
        <begin position="8"/>
        <end position="18"/>
    </location>
</feature>
<feature type="compositionally biased region" description="Low complexity" evidence="2">
    <location>
        <begin position="134"/>
        <end position="147"/>
    </location>
</feature>
<evidence type="ECO:0000259" key="3">
    <source>
        <dbReference type="PROSITE" id="PS50102"/>
    </source>
</evidence>
<evidence type="ECO:0000259" key="4">
    <source>
        <dbReference type="PROSITE" id="PS50882"/>
    </source>
</evidence>
<keyword evidence="1" id="KW-0694">RNA-binding</keyword>
<evidence type="ECO:0000256" key="2">
    <source>
        <dbReference type="SAM" id="MobiDB-lite"/>
    </source>
</evidence>
<dbReference type="GO" id="GO:0000398">
    <property type="term" value="P:mRNA splicing, via spliceosome"/>
    <property type="evidence" value="ECO:0007669"/>
    <property type="project" value="TreeGrafter"/>
</dbReference>
<feature type="domain" description="YTH" evidence="4">
    <location>
        <begin position="332"/>
        <end position="546"/>
    </location>
</feature>
<dbReference type="GO" id="GO:1990247">
    <property type="term" value="F:N6-methyladenosine-containing RNA reader activity"/>
    <property type="evidence" value="ECO:0007669"/>
    <property type="project" value="TreeGrafter"/>
</dbReference>
<dbReference type="Pfam" id="PF25701">
    <property type="entry name" value="RRM_YTH1"/>
    <property type="match status" value="1"/>
</dbReference>
<dbReference type="InterPro" id="IPR007275">
    <property type="entry name" value="YTH_domain"/>
</dbReference>
<dbReference type="InterPro" id="IPR012677">
    <property type="entry name" value="Nucleotide-bd_a/b_plait_sf"/>
</dbReference>
<dbReference type="CDD" id="cd21134">
    <property type="entry name" value="YTH"/>
    <property type="match status" value="1"/>
</dbReference>
<sequence>MAANYDGTHSKAPDDEQHIYSTNNQPHPYSHSPGTMPYFPPMNDPVFHSPGSFHGSPGPESPIGTYFSPTFYGPMHTHPYPFQIVPTSPMHSPNAIPMFNYSNAYAHSYPRGIPPHMVYMYPGPSPAPPPPLSRTPTSQSSSSLTALKVETTTDAAKKPSPSMRQSYHPDPPAQRSPWAMWVGNVPKDATQDELWRFFTRVPDEQQGPDESSAVESIFIISRSNCAFVNYVSEAGLATAILRFDGSALRRDGRLPKLVCRIRKQTDDLRAGVGGQRGMGLHRQWVRDSEKRSEPQLERPELATTNGGKPDSSDSFGSNASTSSSFLTTHFPRRFFIMKSLTQDDVDLSTRTGVWATQKHNEGILDQAFRTSNEVYLFFSVNKSGEFYGYGRMTSKPGSAREPVSWSPRERPSPSSPIQAMLGADRLVDKSPSPGCESRSPPLGHPHYQTAPPQLAGGATNASRNQADPKFSLDQLMAHPRPEPVANDPEPEGWGKGFELDWICTHPLPFHRTRHLRNPWNNNREIKVSRDGTELEPTVGVALLQAWRNMLGEAGGSLPTPVSLRAPSPS</sequence>
<feature type="region of interest" description="Disordered" evidence="2">
    <location>
        <begin position="279"/>
        <end position="318"/>
    </location>
</feature>
<dbReference type="GO" id="GO:0000381">
    <property type="term" value="P:regulation of alternative mRNA splicing, via spliceosome"/>
    <property type="evidence" value="ECO:0007669"/>
    <property type="project" value="TreeGrafter"/>
</dbReference>
<dbReference type="InterPro" id="IPR057720">
    <property type="entry name" value="RRM_YTH1"/>
</dbReference>
<dbReference type="SUPFAM" id="SSF54928">
    <property type="entry name" value="RNA-binding domain, RBD"/>
    <property type="match status" value="1"/>
</dbReference>
<evidence type="ECO:0000256" key="1">
    <source>
        <dbReference type="PROSITE-ProRule" id="PRU00176"/>
    </source>
</evidence>
<dbReference type="SMART" id="SM00360">
    <property type="entry name" value="RRM"/>
    <property type="match status" value="1"/>
</dbReference>
<dbReference type="AlphaFoldDB" id="A0AAD2GU55"/>
<feature type="region of interest" description="Disordered" evidence="2">
    <location>
        <begin position="126"/>
        <end position="176"/>
    </location>
</feature>